<dbReference type="HOGENOM" id="CLU_3307951_0_0_11"/>
<evidence type="ECO:0000313" key="1">
    <source>
        <dbReference type="EMBL" id="EEP44886.1"/>
    </source>
</evidence>
<name>C4F8L4_9ACTN</name>
<comment type="caution">
    <text evidence="1">The sequence shown here is derived from an EMBL/GenBank/DDBJ whole genome shotgun (WGS) entry which is preliminary data.</text>
</comment>
<evidence type="ECO:0000313" key="2">
    <source>
        <dbReference type="Proteomes" id="UP000003295"/>
    </source>
</evidence>
<reference evidence="1 2" key="1">
    <citation type="submission" date="2009-04" db="EMBL/GenBank/DDBJ databases">
        <authorList>
            <person name="Weinstock G."/>
            <person name="Sodergren E."/>
            <person name="Clifton S."/>
            <person name="Fulton L."/>
            <person name="Fulton B."/>
            <person name="Courtney L."/>
            <person name="Fronick C."/>
            <person name="Harrison M."/>
            <person name="Strong C."/>
            <person name="Farmer C."/>
            <person name="Delahaunty K."/>
            <person name="Markovic C."/>
            <person name="Hall O."/>
            <person name="Minx P."/>
            <person name="Tomlinson C."/>
            <person name="Mitreva M."/>
            <person name="Nelson J."/>
            <person name="Hou S."/>
            <person name="Wollam A."/>
            <person name="Pepin K.H."/>
            <person name="Johnson M."/>
            <person name="Bhonagiri V."/>
            <person name="Nash W.E."/>
            <person name="Warren W."/>
            <person name="Chinwalla A."/>
            <person name="Mardis E.R."/>
            <person name="Wilson R.K."/>
        </authorList>
    </citation>
    <scope>NUCLEOTIDE SEQUENCE [LARGE SCALE GENOMIC DNA]</scope>
    <source>
        <strain evidence="1 2">DSM 13280</strain>
    </source>
</reference>
<gene>
    <name evidence="1" type="ORF">COLINT_02384</name>
</gene>
<accession>C4F8L4</accession>
<proteinExistence type="predicted"/>
<protein>
    <submittedName>
        <fullName evidence="1">Uncharacterized protein</fullName>
    </submittedName>
</protein>
<sequence length="39" mass="4353">MFACVHAVSISTIADVRCMNMLAIAQISDKIWICLRLSK</sequence>
<organism evidence="1 2">
    <name type="scientific">Collinsella intestinalis DSM 13280</name>
    <dbReference type="NCBI Taxonomy" id="521003"/>
    <lineage>
        <taxon>Bacteria</taxon>
        <taxon>Bacillati</taxon>
        <taxon>Actinomycetota</taxon>
        <taxon>Coriobacteriia</taxon>
        <taxon>Coriobacteriales</taxon>
        <taxon>Coriobacteriaceae</taxon>
        <taxon>Collinsella</taxon>
    </lineage>
</organism>
<dbReference type="Proteomes" id="UP000003295">
    <property type="component" value="Unassembled WGS sequence"/>
</dbReference>
<dbReference type="STRING" id="521003.COLINT_02384"/>
<dbReference type="AlphaFoldDB" id="C4F8L4"/>
<dbReference type="EMBL" id="ABXH02000005">
    <property type="protein sequence ID" value="EEP44886.1"/>
    <property type="molecule type" value="Genomic_DNA"/>
</dbReference>